<dbReference type="Proteomes" id="UP000299102">
    <property type="component" value="Unassembled WGS sequence"/>
</dbReference>
<evidence type="ECO:0000313" key="3">
    <source>
        <dbReference type="Proteomes" id="UP000299102"/>
    </source>
</evidence>
<feature type="region of interest" description="Disordered" evidence="1">
    <location>
        <begin position="1"/>
        <end position="45"/>
    </location>
</feature>
<feature type="compositionally biased region" description="Basic and acidic residues" evidence="1">
    <location>
        <begin position="21"/>
        <end position="42"/>
    </location>
</feature>
<organism evidence="2 3">
    <name type="scientific">Eumeta variegata</name>
    <name type="common">Bagworm moth</name>
    <name type="synonym">Eumeta japonica</name>
    <dbReference type="NCBI Taxonomy" id="151549"/>
    <lineage>
        <taxon>Eukaryota</taxon>
        <taxon>Metazoa</taxon>
        <taxon>Ecdysozoa</taxon>
        <taxon>Arthropoda</taxon>
        <taxon>Hexapoda</taxon>
        <taxon>Insecta</taxon>
        <taxon>Pterygota</taxon>
        <taxon>Neoptera</taxon>
        <taxon>Endopterygota</taxon>
        <taxon>Lepidoptera</taxon>
        <taxon>Glossata</taxon>
        <taxon>Ditrysia</taxon>
        <taxon>Tineoidea</taxon>
        <taxon>Psychidae</taxon>
        <taxon>Oiketicinae</taxon>
        <taxon>Eumeta</taxon>
    </lineage>
</organism>
<gene>
    <name evidence="2" type="ORF">EVAR_58743_1</name>
</gene>
<reference evidence="2 3" key="1">
    <citation type="journal article" date="2019" name="Commun. Biol.">
        <title>The bagworm genome reveals a unique fibroin gene that provides high tensile strength.</title>
        <authorList>
            <person name="Kono N."/>
            <person name="Nakamura H."/>
            <person name="Ohtoshi R."/>
            <person name="Tomita M."/>
            <person name="Numata K."/>
            <person name="Arakawa K."/>
        </authorList>
    </citation>
    <scope>NUCLEOTIDE SEQUENCE [LARGE SCALE GENOMIC DNA]</scope>
</reference>
<evidence type="ECO:0000256" key="1">
    <source>
        <dbReference type="SAM" id="MobiDB-lite"/>
    </source>
</evidence>
<name>A0A4C1YW84_EUMVA</name>
<dbReference type="EMBL" id="BGZK01001399">
    <property type="protein sequence ID" value="GBP79074.1"/>
    <property type="molecule type" value="Genomic_DNA"/>
</dbReference>
<accession>A0A4C1YW84</accession>
<keyword evidence="3" id="KW-1185">Reference proteome</keyword>
<dbReference type="AlphaFoldDB" id="A0A4C1YW84"/>
<sequence length="139" mass="15995">MGRRSESRSSTGSESGAVSRMKLEARPRFESTERQIDMKDEGVESTSTRAEFRACAIRAHRTSERVKRRLLGQERMLDFRGRSRGSWDYESLGSVLTGPPLRGPLLNRRLDLPALDFQFERQWIRIGTCITCINMSRQD</sequence>
<protein>
    <submittedName>
        <fullName evidence="2">Uncharacterized protein</fullName>
    </submittedName>
</protein>
<evidence type="ECO:0000313" key="2">
    <source>
        <dbReference type="EMBL" id="GBP79074.1"/>
    </source>
</evidence>
<proteinExistence type="predicted"/>
<comment type="caution">
    <text evidence="2">The sequence shown here is derived from an EMBL/GenBank/DDBJ whole genome shotgun (WGS) entry which is preliminary data.</text>
</comment>